<dbReference type="RefSeq" id="WP_093743787.1">
    <property type="nucleotide sequence ID" value="NZ_FNBP01000012.1"/>
</dbReference>
<dbReference type="Proteomes" id="UP000199399">
    <property type="component" value="Unassembled WGS sequence"/>
</dbReference>
<keyword evidence="3" id="KW-1185">Reference proteome</keyword>
<accession>A0A1G7X6G7</accession>
<dbReference type="EMBL" id="FNBP01000012">
    <property type="protein sequence ID" value="SDG79762.1"/>
    <property type="molecule type" value="Genomic_DNA"/>
</dbReference>
<reference evidence="3" key="1">
    <citation type="submission" date="2016-10" db="EMBL/GenBank/DDBJ databases">
        <authorList>
            <person name="Varghese N."/>
            <person name="Submissions S."/>
        </authorList>
    </citation>
    <scope>NUCLEOTIDE SEQUENCE [LARGE SCALE GENOMIC DNA]</scope>
    <source>
        <strain evidence="3">DSM 16477</strain>
    </source>
</reference>
<proteinExistence type="predicted"/>
<gene>
    <name evidence="2" type="ORF">SAMN04489759_11215</name>
</gene>
<protein>
    <submittedName>
        <fullName evidence="2">Uncharacterized protein</fullName>
    </submittedName>
</protein>
<evidence type="ECO:0000256" key="1">
    <source>
        <dbReference type="SAM" id="Phobius"/>
    </source>
</evidence>
<feature type="transmembrane region" description="Helical" evidence="1">
    <location>
        <begin position="60"/>
        <end position="85"/>
    </location>
</feature>
<feature type="transmembrane region" description="Helical" evidence="1">
    <location>
        <begin position="30"/>
        <end position="48"/>
    </location>
</feature>
<dbReference type="OrthoDB" id="7868004at2"/>
<keyword evidence="1" id="KW-0812">Transmembrane</keyword>
<evidence type="ECO:0000313" key="2">
    <source>
        <dbReference type="EMBL" id="SDG79762.1"/>
    </source>
</evidence>
<feature type="transmembrane region" description="Helical" evidence="1">
    <location>
        <begin position="97"/>
        <end position="119"/>
    </location>
</feature>
<evidence type="ECO:0000313" key="3">
    <source>
        <dbReference type="Proteomes" id="UP000199399"/>
    </source>
</evidence>
<organism evidence="2 3">
    <name type="scientific">Sulfitobacter delicatus</name>
    <dbReference type="NCBI Taxonomy" id="218672"/>
    <lineage>
        <taxon>Bacteria</taxon>
        <taxon>Pseudomonadati</taxon>
        <taxon>Pseudomonadota</taxon>
        <taxon>Alphaproteobacteria</taxon>
        <taxon>Rhodobacterales</taxon>
        <taxon>Roseobacteraceae</taxon>
        <taxon>Sulfitobacter</taxon>
    </lineage>
</organism>
<dbReference type="STRING" id="218672.SAMN04489759_11215"/>
<name>A0A1G7X6G7_9RHOB</name>
<sequence>MTFALAFLIVFALGPWTFFRLTKPAPSPRAMRALLGIVLVALLLALGLRFALTSQWSESVWLLVAIAAALWVAWIGVIALVVQALRRADPRPAMRRWSSAIGAISTTVPWFGIVLADLLRSP</sequence>
<keyword evidence="1" id="KW-0472">Membrane</keyword>
<dbReference type="AlphaFoldDB" id="A0A1G7X6G7"/>
<keyword evidence="1" id="KW-1133">Transmembrane helix</keyword>